<dbReference type="InterPro" id="IPR011009">
    <property type="entry name" value="Kinase-like_dom_sf"/>
</dbReference>
<dbReference type="OrthoDB" id="9788659at2"/>
<keyword evidence="6 9" id="KW-0067">ATP-binding</keyword>
<dbReference type="EMBL" id="LMTZ01000125">
    <property type="protein sequence ID" value="KST64273.1"/>
    <property type="molecule type" value="Genomic_DNA"/>
</dbReference>
<feature type="domain" description="FHA" evidence="10">
    <location>
        <begin position="27"/>
        <end position="80"/>
    </location>
</feature>
<keyword evidence="5 12" id="KW-0418">Kinase</keyword>
<dbReference type="PANTHER" id="PTHR24356:SF1">
    <property type="entry name" value="SERINE_THREONINE-PROTEIN KINASE GREATWALL"/>
    <property type="match status" value="1"/>
</dbReference>
<dbReference type="SMART" id="SM00220">
    <property type="entry name" value="S_TKc"/>
    <property type="match status" value="1"/>
</dbReference>
<evidence type="ECO:0000256" key="5">
    <source>
        <dbReference type="ARBA" id="ARBA00022777"/>
    </source>
</evidence>
<dbReference type="SUPFAM" id="SSF56112">
    <property type="entry name" value="Protein kinase-like (PK-like)"/>
    <property type="match status" value="1"/>
</dbReference>
<dbReference type="Pfam" id="PF00069">
    <property type="entry name" value="Pkinase"/>
    <property type="match status" value="1"/>
</dbReference>
<dbReference type="EC" id="2.7.11.1" evidence="1"/>
<dbReference type="PROSITE" id="PS50011">
    <property type="entry name" value="PROTEIN_KINASE_DOM"/>
    <property type="match status" value="1"/>
</dbReference>
<reference evidence="12 13" key="1">
    <citation type="journal article" date="2015" name="Genome Announc.">
        <title>Draft Genome of the Euendolithic (true boring) Cyanobacterium Mastigocoleus testarum strain BC008.</title>
        <authorList>
            <person name="Guida B.S."/>
            <person name="Garcia-Pichel F."/>
        </authorList>
    </citation>
    <scope>NUCLEOTIDE SEQUENCE [LARGE SCALE GENOMIC DNA]</scope>
    <source>
        <strain evidence="12 13">BC008</strain>
    </source>
</reference>
<keyword evidence="4 9" id="KW-0547">Nucleotide-binding</keyword>
<keyword evidence="13" id="KW-1185">Reference proteome</keyword>
<evidence type="ECO:0000259" key="11">
    <source>
        <dbReference type="PROSITE" id="PS50011"/>
    </source>
</evidence>
<evidence type="ECO:0000256" key="6">
    <source>
        <dbReference type="ARBA" id="ARBA00022840"/>
    </source>
</evidence>
<dbReference type="SMART" id="SM00240">
    <property type="entry name" value="FHA"/>
    <property type="match status" value="1"/>
</dbReference>
<dbReference type="InterPro" id="IPR008984">
    <property type="entry name" value="SMAD_FHA_dom_sf"/>
</dbReference>
<dbReference type="CDD" id="cd14014">
    <property type="entry name" value="STKc_PknB_like"/>
    <property type="match status" value="1"/>
</dbReference>
<comment type="caution">
    <text evidence="12">The sequence shown here is derived from an EMBL/GenBank/DDBJ whole genome shotgun (WGS) entry which is preliminary data.</text>
</comment>
<dbReference type="GO" id="GO:0004674">
    <property type="term" value="F:protein serine/threonine kinase activity"/>
    <property type="evidence" value="ECO:0007669"/>
    <property type="project" value="UniProtKB-KW"/>
</dbReference>
<sequence length="464" mass="51709">MSAKVTLTITKGKLSGKQYTCNSRTSCIIGRASDCNIKLPDDKNHSTISRYHCLLDINPPDIRIRDFGSRNGTYVNGEKIGQRKSDQTPEEAAKIKFPEYDLKSGDRIELGDTIFEVDIKADPEENSEKEISSKKITISNFVTLEVNNPAQPNLLEQVLKIFKVAKNSNDKHDNLGTIKDYNIIKILGKGGFGEVYLAQHSYSQEYVALKVMLPAVAANNWAVQMFLREMANTRALQNRNVVKLLDYSFSEGLFFFTMDFCNAGTAQDLLKKRGGKLPVDLAVPIILQVLDGLEYTHNAEIPYVKLNDGGFGKGKGLVHRDLKPGNIFLTRAKDEIIVKVGDYGLSKAFDLAGLSGHSMTGTKAGTPVFIPRQQVLEFKYAKPEVDVWATAASLYYMLTGYLPRDFSGSDRFLAVLRNDPVPIRDRDPNIPKKLAEVVDLALVEKPEIYFKSANQFKQALLSVL</sequence>
<evidence type="ECO:0000313" key="13">
    <source>
        <dbReference type="Proteomes" id="UP000053372"/>
    </source>
</evidence>
<dbReference type="InterPro" id="IPR000719">
    <property type="entry name" value="Prot_kinase_dom"/>
</dbReference>
<proteinExistence type="predicted"/>
<protein>
    <recommendedName>
        <fullName evidence="1">non-specific serine/threonine protein kinase</fullName>
        <ecNumber evidence="1">2.7.11.1</ecNumber>
    </recommendedName>
</protein>
<comment type="catalytic activity">
    <reaction evidence="7">
        <text>L-threonyl-[protein] + ATP = O-phospho-L-threonyl-[protein] + ADP + H(+)</text>
        <dbReference type="Rhea" id="RHEA:46608"/>
        <dbReference type="Rhea" id="RHEA-COMP:11060"/>
        <dbReference type="Rhea" id="RHEA-COMP:11605"/>
        <dbReference type="ChEBI" id="CHEBI:15378"/>
        <dbReference type="ChEBI" id="CHEBI:30013"/>
        <dbReference type="ChEBI" id="CHEBI:30616"/>
        <dbReference type="ChEBI" id="CHEBI:61977"/>
        <dbReference type="ChEBI" id="CHEBI:456216"/>
        <dbReference type="EC" id="2.7.11.1"/>
    </reaction>
</comment>
<dbReference type="RefSeq" id="WP_027845951.1">
    <property type="nucleotide sequence ID" value="NZ_LMTZ01000125.1"/>
</dbReference>
<evidence type="ECO:0000256" key="2">
    <source>
        <dbReference type="ARBA" id="ARBA00022527"/>
    </source>
</evidence>
<dbReference type="Gene3D" id="2.60.200.20">
    <property type="match status" value="1"/>
</dbReference>
<dbReference type="Pfam" id="PF00498">
    <property type="entry name" value="FHA"/>
    <property type="match status" value="1"/>
</dbReference>
<keyword evidence="3" id="KW-0808">Transferase</keyword>
<gene>
    <name evidence="12" type="ORF">BC008_16680</name>
</gene>
<organism evidence="12 13">
    <name type="scientific">Mastigocoleus testarum BC008</name>
    <dbReference type="NCBI Taxonomy" id="371196"/>
    <lineage>
        <taxon>Bacteria</taxon>
        <taxon>Bacillati</taxon>
        <taxon>Cyanobacteriota</taxon>
        <taxon>Cyanophyceae</taxon>
        <taxon>Nostocales</taxon>
        <taxon>Hapalosiphonaceae</taxon>
        <taxon>Mastigocoleus</taxon>
    </lineage>
</organism>
<dbReference type="Gene3D" id="1.10.510.10">
    <property type="entry name" value="Transferase(Phosphotransferase) domain 1"/>
    <property type="match status" value="1"/>
</dbReference>
<dbReference type="PROSITE" id="PS00108">
    <property type="entry name" value="PROTEIN_KINASE_ST"/>
    <property type="match status" value="1"/>
</dbReference>
<evidence type="ECO:0000256" key="3">
    <source>
        <dbReference type="ARBA" id="ARBA00022679"/>
    </source>
</evidence>
<dbReference type="SUPFAM" id="SSF49879">
    <property type="entry name" value="SMAD/FHA domain"/>
    <property type="match status" value="1"/>
</dbReference>
<dbReference type="Proteomes" id="UP000053372">
    <property type="component" value="Unassembled WGS sequence"/>
</dbReference>
<dbReference type="InterPro" id="IPR008271">
    <property type="entry name" value="Ser/Thr_kinase_AS"/>
</dbReference>
<comment type="catalytic activity">
    <reaction evidence="8">
        <text>L-seryl-[protein] + ATP = O-phospho-L-seryl-[protein] + ADP + H(+)</text>
        <dbReference type="Rhea" id="RHEA:17989"/>
        <dbReference type="Rhea" id="RHEA-COMP:9863"/>
        <dbReference type="Rhea" id="RHEA-COMP:11604"/>
        <dbReference type="ChEBI" id="CHEBI:15378"/>
        <dbReference type="ChEBI" id="CHEBI:29999"/>
        <dbReference type="ChEBI" id="CHEBI:30616"/>
        <dbReference type="ChEBI" id="CHEBI:83421"/>
        <dbReference type="ChEBI" id="CHEBI:456216"/>
        <dbReference type="EC" id="2.7.11.1"/>
    </reaction>
</comment>
<dbReference type="InterPro" id="IPR000253">
    <property type="entry name" value="FHA_dom"/>
</dbReference>
<evidence type="ECO:0000256" key="9">
    <source>
        <dbReference type="PROSITE-ProRule" id="PRU10141"/>
    </source>
</evidence>
<dbReference type="PROSITE" id="PS50006">
    <property type="entry name" value="FHA_DOMAIN"/>
    <property type="match status" value="1"/>
</dbReference>
<dbReference type="PANTHER" id="PTHR24356">
    <property type="entry name" value="SERINE/THREONINE-PROTEIN KINASE"/>
    <property type="match status" value="1"/>
</dbReference>
<evidence type="ECO:0000256" key="1">
    <source>
        <dbReference type="ARBA" id="ARBA00012513"/>
    </source>
</evidence>
<dbReference type="AlphaFoldDB" id="A0A0V7ZIM6"/>
<evidence type="ECO:0000259" key="10">
    <source>
        <dbReference type="PROSITE" id="PS50006"/>
    </source>
</evidence>
<feature type="binding site" evidence="9">
    <location>
        <position position="210"/>
    </location>
    <ligand>
        <name>ATP</name>
        <dbReference type="ChEBI" id="CHEBI:30616"/>
    </ligand>
</feature>
<dbReference type="PROSITE" id="PS00107">
    <property type="entry name" value="PROTEIN_KINASE_ATP"/>
    <property type="match status" value="1"/>
</dbReference>
<evidence type="ECO:0000256" key="7">
    <source>
        <dbReference type="ARBA" id="ARBA00047899"/>
    </source>
</evidence>
<evidence type="ECO:0000256" key="4">
    <source>
        <dbReference type="ARBA" id="ARBA00022741"/>
    </source>
</evidence>
<keyword evidence="2 12" id="KW-0723">Serine/threonine-protein kinase</keyword>
<dbReference type="InterPro" id="IPR050236">
    <property type="entry name" value="Ser_Thr_kinase_AGC"/>
</dbReference>
<dbReference type="InterPro" id="IPR017441">
    <property type="entry name" value="Protein_kinase_ATP_BS"/>
</dbReference>
<name>A0A0V7ZIM6_9CYAN</name>
<evidence type="ECO:0000256" key="8">
    <source>
        <dbReference type="ARBA" id="ARBA00048679"/>
    </source>
</evidence>
<dbReference type="GO" id="GO:0005524">
    <property type="term" value="F:ATP binding"/>
    <property type="evidence" value="ECO:0007669"/>
    <property type="project" value="UniProtKB-UniRule"/>
</dbReference>
<dbReference type="GO" id="GO:0035556">
    <property type="term" value="P:intracellular signal transduction"/>
    <property type="evidence" value="ECO:0007669"/>
    <property type="project" value="TreeGrafter"/>
</dbReference>
<evidence type="ECO:0000313" key="12">
    <source>
        <dbReference type="EMBL" id="KST64273.1"/>
    </source>
</evidence>
<feature type="domain" description="Protein kinase" evidence="11">
    <location>
        <begin position="181"/>
        <end position="461"/>
    </location>
</feature>
<accession>A0A0V7ZIM6</accession>